<evidence type="ECO:0000313" key="3">
    <source>
        <dbReference type="Proteomes" id="UP000600026"/>
    </source>
</evidence>
<sequence>MAEGRSAEGVADGAGTSDGVVSEQTTVELVYRPRSADALAGLRVRERIKKTGLLLRGAFLALWVGHLVLSAVGRGSIDAVSTVLFLFVALLVWAYPRLQAAQVQRITEWQGDYRATVSAAGITCRSDHSTLVQKWSVFQGYRETADHFVLLSRDPNIMCLDVLPKRGVQGAGGPDRLRALLERHTPRV</sequence>
<keyword evidence="3" id="KW-1185">Reference proteome</keyword>
<organism evidence="2 3">
    <name type="scientific">Streptomyces xanthophaeus</name>
    <dbReference type="NCBI Taxonomy" id="67385"/>
    <lineage>
        <taxon>Bacteria</taxon>
        <taxon>Bacillati</taxon>
        <taxon>Actinomycetota</taxon>
        <taxon>Actinomycetes</taxon>
        <taxon>Kitasatosporales</taxon>
        <taxon>Streptomycetaceae</taxon>
        <taxon>Streptomyces</taxon>
    </lineage>
</organism>
<name>A0A919GSG9_9ACTN</name>
<reference evidence="2" key="1">
    <citation type="submission" date="2020-09" db="EMBL/GenBank/DDBJ databases">
        <title>Whole genome shotgun sequence of Streptomyces xanthophaeus NBRC 12829.</title>
        <authorList>
            <person name="Komaki H."/>
            <person name="Tamura T."/>
        </authorList>
    </citation>
    <scope>NUCLEOTIDE SEQUENCE</scope>
    <source>
        <strain evidence="2">NBRC 12829</strain>
    </source>
</reference>
<evidence type="ECO:0000313" key="2">
    <source>
        <dbReference type="EMBL" id="GHI83743.1"/>
    </source>
</evidence>
<protein>
    <recommendedName>
        <fullName evidence="4">YcxB-like protein domain-containing protein</fullName>
    </recommendedName>
</protein>
<gene>
    <name evidence="2" type="ORF">Sxan_11070</name>
</gene>
<dbReference type="EMBL" id="BNEE01000004">
    <property type="protein sequence ID" value="GHI83743.1"/>
    <property type="molecule type" value="Genomic_DNA"/>
</dbReference>
<keyword evidence="1" id="KW-0812">Transmembrane</keyword>
<evidence type="ECO:0000256" key="1">
    <source>
        <dbReference type="SAM" id="Phobius"/>
    </source>
</evidence>
<dbReference type="OrthoDB" id="4327547at2"/>
<keyword evidence="1" id="KW-1133">Transmembrane helix</keyword>
<evidence type="ECO:0008006" key="4">
    <source>
        <dbReference type="Google" id="ProtNLM"/>
    </source>
</evidence>
<keyword evidence="1" id="KW-0472">Membrane</keyword>
<comment type="caution">
    <text evidence="2">The sequence shown here is derived from an EMBL/GenBank/DDBJ whole genome shotgun (WGS) entry which is preliminary data.</text>
</comment>
<accession>A0A919GSG9</accession>
<dbReference type="Proteomes" id="UP000600026">
    <property type="component" value="Unassembled WGS sequence"/>
</dbReference>
<proteinExistence type="predicted"/>
<dbReference type="AlphaFoldDB" id="A0A919GSG9"/>
<feature type="transmembrane region" description="Helical" evidence="1">
    <location>
        <begin position="53"/>
        <end position="73"/>
    </location>
</feature>
<dbReference type="RefSeq" id="WP_157853460.1">
    <property type="nucleotide sequence ID" value="NZ_BNEE01000004.1"/>
</dbReference>
<feature type="transmembrane region" description="Helical" evidence="1">
    <location>
        <begin position="79"/>
        <end position="96"/>
    </location>
</feature>